<sequence length="539" mass="62294">MIMSSEVIGSLITDFNNLNEKCIQLIEENQNLKQQNQNLQQENISLREKLQEKDEQLEKLHERDKQYEKLEQHVKNLEKQKRIFGSDKTKKNDIRITEEENKFLTNKYEEQKNNNIDIPQKLPLNNNKDVENSSGCLSSFHECIEIDTKKSKLYHDIQVVVGLDFGTVSTVFSIHKVIKEQGLFSGKEKPWSKEVALIIKDTVTYDEFGFDIIELFNLHLGDSPANLRPKLSIDYKTVITDFLKKIGKSIKDIIKENWPGINYFKNVLLVFTIPEGYSEKDKAVLRECLHNAKLIKNQSSENIRFIIEFEAAALYCMKYESQKYNLLPLGIKIKFIIVDCGGSTIDITTLKVLQNNPLPSGKEITARIRDFSGSTSIYKEFIKFLCEKFGSRAIDLLIENYSHQFQQTAYDFCQHVKRSLEDVISSSVLRYTYGIKYTLNRKENIGSPNRKSSDGKINEFIPLTKKGTEITSDQIFSFNFKPEPGHIHVKFEVYYTNEDSATYVDEPGTKLLGVLNADLPVKFLNHIFLMELMKTRLVI</sequence>
<dbReference type="Proteomes" id="UP000247702">
    <property type="component" value="Unassembled WGS sequence"/>
</dbReference>
<dbReference type="AlphaFoldDB" id="A0A2Z6R937"/>
<proteinExistence type="predicted"/>
<keyword evidence="1" id="KW-0175">Coiled coil</keyword>
<name>A0A2Z6R937_9GLOM</name>
<evidence type="ECO:0000256" key="1">
    <source>
        <dbReference type="SAM" id="Coils"/>
    </source>
</evidence>
<evidence type="ECO:0000313" key="2">
    <source>
        <dbReference type="EMBL" id="GBB98877.1"/>
    </source>
</evidence>
<dbReference type="EMBL" id="BEXD01002613">
    <property type="protein sequence ID" value="GBB98877.1"/>
    <property type="molecule type" value="Genomic_DNA"/>
</dbReference>
<feature type="coiled-coil region" evidence="1">
    <location>
        <begin position="15"/>
        <end position="114"/>
    </location>
</feature>
<dbReference type="Gene3D" id="3.30.420.40">
    <property type="match status" value="2"/>
</dbReference>
<comment type="caution">
    <text evidence="2">The sequence shown here is derived from an EMBL/GenBank/DDBJ whole genome shotgun (WGS) entry which is preliminary data.</text>
</comment>
<reference evidence="2 3" key="1">
    <citation type="submission" date="2017-11" db="EMBL/GenBank/DDBJ databases">
        <title>The genome of Rhizophagus clarus HR1 reveals common genetic basis of auxotrophy among arbuscular mycorrhizal fungi.</title>
        <authorList>
            <person name="Kobayashi Y."/>
        </authorList>
    </citation>
    <scope>NUCLEOTIDE SEQUENCE [LARGE SCALE GENOMIC DNA]</scope>
    <source>
        <strain evidence="2 3">HR1</strain>
    </source>
</reference>
<dbReference type="PANTHER" id="PTHR14187:SF5">
    <property type="entry name" value="HEAT SHOCK 70 KDA PROTEIN 12A"/>
    <property type="match status" value="1"/>
</dbReference>
<evidence type="ECO:0000313" key="3">
    <source>
        <dbReference type="Proteomes" id="UP000247702"/>
    </source>
</evidence>
<dbReference type="STRING" id="94130.A0A2Z6R937"/>
<protein>
    <recommendedName>
        <fullName evidence="4">Hsp70 family protein</fullName>
    </recommendedName>
</protein>
<organism evidence="2 3">
    <name type="scientific">Rhizophagus clarus</name>
    <dbReference type="NCBI Taxonomy" id="94130"/>
    <lineage>
        <taxon>Eukaryota</taxon>
        <taxon>Fungi</taxon>
        <taxon>Fungi incertae sedis</taxon>
        <taxon>Mucoromycota</taxon>
        <taxon>Glomeromycotina</taxon>
        <taxon>Glomeromycetes</taxon>
        <taxon>Glomerales</taxon>
        <taxon>Glomeraceae</taxon>
        <taxon>Rhizophagus</taxon>
    </lineage>
</organism>
<keyword evidence="3" id="KW-1185">Reference proteome</keyword>
<dbReference type="Gene3D" id="3.90.640.10">
    <property type="entry name" value="Actin, Chain A, domain 4"/>
    <property type="match status" value="1"/>
</dbReference>
<dbReference type="PANTHER" id="PTHR14187">
    <property type="entry name" value="ALPHA KINASE/ELONGATION FACTOR 2 KINASE"/>
    <property type="match status" value="1"/>
</dbReference>
<evidence type="ECO:0008006" key="4">
    <source>
        <dbReference type="Google" id="ProtNLM"/>
    </source>
</evidence>
<accession>A0A2Z6R937</accession>
<gene>
    <name evidence="2" type="ORF">RclHR1_03350008</name>
</gene>